<feature type="domain" description="CheW-like" evidence="1">
    <location>
        <begin position="17"/>
        <end position="157"/>
    </location>
</feature>
<dbReference type="InterPro" id="IPR002545">
    <property type="entry name" value="CheW-lke_dom"/>
</dbReference>
<dbReference type="Gene3D" id="2.40.50.180">
    <property type="entry name" value="CheA-289, Domain 4"/>
    <property type="match status" value="1"/>
</dbReference>
<dbReference type="EMBL" id="VSSQ01115761">
    <property type="protein sequence ID" value="MPN51054.1"/>
    <property type="molecule type" value="Genomic_DNA"/>
</dbReference>
<dbReference type="PANTHER" id="PTHR22617:SF23">
    <property type="entry name" value="CHEMOTAXIS PROTEIN CHEW"/>
    <property type="match status" value="1"/>
</dbReference>
<evidence type="ECO:0000313" key="2">
    <source>
        <dbReference type="EMBL" id="MPN51054.1"/>
    </source>
</evidence>
<dbReference type="InterPro" id="IPR036061">
    <property type="entry name" value="CheW-like_dom_sf"/>
</dbReference>
<dbReference type="SUPFAM" id="SSF50341">
    <property type="entry name" value="CheW-like"/>
    <property type="match status" value="1"/>
</dbReference>
<dbReference type="SMART" id="SM00260">
    <property type="entry name" value="CheW"/>
    <property type="match status" value="1"/>
</dbReference>
<reference evidence="2" key="1">
    <citation type="submission" date="2019-08" db="EMBL/GenBank/DDBJ databases">
        <authorList>
            <person name="Kucharzyk K."/>
            <person name="Murdoch R.W."/>
            <person name="Higgins S."/>
            <person name="Loffler F."/>
        </authorList>
    </citation>
    <scope>NUCLEOTIDE SEQUENCE</scope>
</reference>
<dbReference type="InterPro" id="IPR039315">
    <property type="entry name" value="CheW"/>
</dbReference>
<dbReference type="Pfam" id="PF01584">
    <property type="entry name" value="CheW"/>
    <property type="match status" value="1"/>
</dbReference>
<dbReference type="GO" id="GO:0005829">
    <property type="term" value="C:cytosol"/>
    <property type="evidence" value="ECO:0007669"/>
    <property type="project" value="TreeGrafter"/>
</dbReference>
<sequence>MIDLLKSLSENREDAMAGRFLTFLVDKETFGIEIRHVMEIIGLQPITEMPEMPDYVKGIINLRGRIIPVLDVGLRFKKLRREYDDRTCIIVISLSGTSVGLIVDNVSEVLTIPDEDISAKPEILSKDSRGYIKSIGKIGEQVILLIDCDKLLNEHELEAISA</sequence>
<dbReference type="GO" id="GO:0007165">
    <property type="term" value="P:signal transduction"/>
    <property type="evidence" value="ECO:0007669"/>
    <property type="project" value="InterPro"/>
</dbReference>
<gene>
    <name evidence="2" type="primary">cheW_49</name>
    <name evidence="2" type="ORF">SDC9_198695</name>
</gene>
<proteinExistence type="predicted"/>
<accession>A0A645IRM9</accession>
<name>A0A645IRM9_9ZZZZ</name>
<dbReference type="AlphaFoldDB" id="A0A645IRM9"/>
<comment type="caution">
    <text evidence="2">The sequence shown here is derived from an EMBL/GenBank/DDBJ whole genome shotgun (WGS) entry which is preliminary data.</text>
</comment>
<dbReference type="PROSITE" id="PS50851">
    <property type="entry name" value="CHEW"/>
    <property type="match status" value="1"/>
</dbReference>
<protein>
    <submittedName>
        <fullName evidence="2">Chemotaxis protein CheW</fullName>
    </submittedName>
</protein>
<dbReference type="GO" id="GO:0006935">
    <property type="term" value="P:chemotaxis"/>
    <property type="evidence" value="ECO:0007669"/>
    <property type="project" value="InterPro"/>
</dbReference>
<dbReference type="PANTHER" id="PTHR22617">
    <property type="entry name" value="CHEMOTAXIS SENSOR HISTIDINE KINASE-RELATED"/>
    <property type="match status" value="1"/>
</dbReference>
<evidence type="ECO:0000259" key="1">
    <source>
        <dbReference type="PROSITE" id="PS50851"/>
    </source>
</evidence>
<organism evidence="2">
    <name type="scientific">bioreactor metagenome</name>
    <dbReference type="NCBI Taxonomy" id="1076179"/>
    <lineage>
        <taxon>unclassified sequences</taxon>
        <taxon>metagenomes</taxon>
        <taxon>ecological metagenomes</taxon>
    </lineage>
</organism>
<dbReference type="Gene3D" id="2.30.30.40">
    <property type="entry name" value="SH3 Domains"/>
    <property type="match status" value="1"/>
</dbReference>